<accession>A0A811UMK2</accession>
<keyword evidence="3" id="KW-1185">Reference proteome</keyword>
<name>A0A811UMK2_CERCA</name>
<sequence>MFAGINDFFLGQVSHITFGVEIIKKLLAVRGPLALPIPPPKSTNTMAEPDSPCNGDNAAMRDLSLKAAS</sequence>
<evidence type="ECO:0000313" key="2">
    <source>
        <dbReference type="EMBL" id="CAD6998313.1"/>
    </source>
</evidence>
<reference evidence="2" key="1">
    <citation type="submission" date="2020-11" db="EMBL/GenBank/DDBJ databases">
        <authorList>
            <person name="Whitehead M."/>
        </authorList>
    </citation>
    <scope>NUCLEOTIDE SEQUENCE</scope>
    <source>
        <strain evidence="2">EGII</strain>
    </source>
</reference>
<protein>
    <submittedName>
        <fullName evidence="2">(Mediterranean fruit fly) hypothetical protein</fullName>
    </submittedName>
</protein>
<comment type="caution">
    <text evidence="2">The sequence shown here is derived from an EMBL/GenBank/DDBJ whole genome shotgun (WGS) entry which is preliminary data.</text>
</comment>
<evidence type="ECO:0000313" key="3">
    <source>
        <dbReference type="Proteomes" id="UP000606786"/>
    </source>
</evidence>
<dbReference type="EMBL" id="CAJHJT010000012">
    <property type="protein sequence ID" value="CAD6998313.1"/>
    <property type="molecule type" value="Genomic_DNA"/>
</dbReference>
<feature type="region of interest" description="Disordered" evidence="1">
    <location>
        <begin position="38"/>
        <end position="69"/>
    </location>
</feature>
<dbReference type="Proteomes" id="UP000606786">
    <property type="component" value="Unassembled WGS sequence"/>
</dbReference>
<dbReference type="AlphaFoldDB" id="A0A811UMK2"/>
<gene>
    <name evidence="2" type="ORF">CCAP1982_LOCUS6922</name>
</gene>
<organism evidence="2 3">
    <name type="scientific">Ceratitis capitata</name>
    <name type="common">Mediterranean fruit fly</name>
    <name type="synonym">Tephritis capitata</name>
    <dbReference type="NCBI Taxonomy" id="7213"/>
    <lineage>
        <taxon>Eukaryota</taxon>
        <taxon>Metazoa</taxon>
        <taxon>Ecdysozoa</taxon>
        <taxon>Arthropoda</taxon>
        <taxon>Hexapoda</taxon>
        <taxon>Insecta</taxon>
        <taxon>Pterygota</taxon>
        <taxon>Neoptera</taxon>
        <taxon>Endopterygota</taxon>
        <taxon>Diptera</taxon>
        <taxon>Brachycera</taxon>
        <taxon>Muscomorpha</taxon>
        <taxon>Tephritoidea</taxon>
        <taxon>Tephritidae</taxon>
        <taxon>Ceratitis</taxon>
        <taxon>Ceratitis</taxon>
    </lineage>
</organism>
<proteinExistence type="predicted"/>
<evidence type="ECO:0000256" key="1">
    <source>
        <dbReference type="SAM" id="MobiDB-lite"/>
    </source>
</evidence>